<evidence type="ECO:0000256" key="3">
    <source>
        <dbReference type="ARBA" id="ARBA00023157"/>
    </source>
</evidence>
<dbReference type="SUPFAM" id="SSF64397">
    <property type="entry name" value="Hsp33 domain"/>
    <property type="match status" value="1"/>
</dbReference>
<dbReference type="HAMAP" id="MF_00117">
    <property type="entry name" value="HslO"/>
    <property type="match status" value="1"/>
</dbReference>
<dbReference type="InterPro" id="IPR000397">
    <property type="entry name" value="Heat_shock_Hsp33"/>
</dbReference>
<evidence type="ECO:0000256" key="2">
    <source>
        <dbReference type="ARBA" id="ARBA00022833"/>
    </source>
</evidence>
<evidence type="ECO:0000256" key="1">
    <source>
        <dbReference type="ARBA" id="ARBA00022490"/>
    </source>
</evidence>
<comment type="PTM">
    <text evidence="6">Under oxidizing conditions two disulfide bonds are formed involving the reactive cysteines. Under reducing conditions zinc is bound to the reactive cysteines and the protein is inactive.</text>
</comment>
<keyword evidence="2 6" id="KW-0862">Zinc</keyword>
<dbReference type="GO" id="GO:0044183">
    <property type="term" value="F:protein folding chaperone"/>
    <property type="evidence" value="ECO:0007669"/>
    <property type="project" value="TreeGrafter"/>
</dbReference>
<proteinExistence type="inferred from homology"/>
<dbReference type="Pfam" id="PF01430">
    <property type="entry name" value="HSP33"/>
    <property type="match status" value="1"/>
</dbReference>
<evidence type="ECO:0000313" key="7">
    <source>
        <dbReference type="EMBL" id="CFQ55846.1"/>
    </source>
</evidence>
<dbReference type="GeneID" id="31411166"/>
<dbReference type="PATRIC" id="fig|630.129.peg.212"/>
<keyword evidence="1 6" id="KW-0963">Cytoplasm</keyword>
<dbReference type="AlphaFoldDB" id="A0A0E1NI47"/>
<evidence type="ECO:0000313" key="8">
    <source>
        <dbReference type="Proteomes" id="UP000048841"/>
    </source>
</evidence>
<dbReference type="NCBIfam" id="NF001033">
    <property type="entry name" value="PRK00114.1"/>
    <property type="match status" value="1"/>
</dbReference>
<dbReference type="Gene3D" id="3.55.30.10">
    <property type="entry name" value="Hsp33 domain"/>
    <property type="match status" value="1"/>
</dbReference>
<dbReference type="CDD" id="cd00498">
    <property type="entry name" value="Hsp33"/>
    <property type="match status" value="1"/>
</dbReference>
<dbReference type="InterPro" id="IPR016153">
    <property type="entry name" value="Heat_shock_Hsp33_N"/>
</dbReference>
<gene>
    <name evidence="6 7" type="primary">hslO</name>
    <name evidence="7" type="ORF">ERS137941_00927</name>
</gene>
<dbReference type="PIRSF" id="PIRSF005261">
    <property type="entry name" value="Heat_shock_Hsp33"/>
    <property type="match status" value="1"/>
</dbReference>
<feature type="disulfide bond" description="Redox-active" evidence="6">
    <location>
        <begin position="275"/>
        <end position="278"/>
    </location>
</feature>
<dbReference type="Gene3D" id="1.10.287.480">
    <property type="entry name" value="helix hairpin bin"/>
    <property type="match status" value="1"/>
</dbReference>
<name>A0A0E1NI47_YEREN</name>
<evidence type="ECO:0000256" key="4">
    <source>
        <dbReference type="ARBA" id="ARBA00023186"/>
    </source>
</evidence>
<keyword evidence="5 6" id="KW-0676">Redox-active center</keyword>
<dbReference type="InterPro" id="IPR023212">
    <property type="entry name" value="Hsp33_helix_hairpin_bin_dom_sf"/>
</dbReference>
<dbReference type="KEGG" id="yew:CH47_3746"/>
<dbReference type="Gene3D" id="3.90.1280.10">
    <property type="entry name" value="HSP33 redox switch-like"/>
    <property type="match status" value="1"/>
</dbReference>
<evidence type="ECO:0000256" key="6">
    <source>
        <dbReference type="HAMAP-Rule" id="MF_00117"/>
    </source>
</evidence>
<dbReference type="OMA" id="DMQCECC"/>
<comment type="similarity">
    <text evidence="6">Belongs to the HSP33 family.</text>
</comment>
<protein>
    <recommendedName>
        <fullName evidence="6">33 kDa chaperonin</fullName>
    </recommendedName>
    <alternativeName>
        <fullName evidence="6">Heat shock protein 33 homolog</fullName>
        <shortName evidence="6">HSP33</shortName>
    </alternativeName>
</protein>
<dbReference type="InterPro" id="IPR016154">
    <property type="entry name" value="Heat_shock_Hsp33_C"/>
</dbReference>
<feature type="disulfide bond" description="Redox-active" evidence="6">
    <location>
        <begin position="242"/>
        <end position="244"/>
    </location>
</feature>
<comment type="function">
    <text evidence="6">Redox regulated molecular chaperone. Protects both thermally unfolding and oxidatively damaged proteins from irreversible aggregation. Plays an important role in the bacterial defense system toward oxidative stress.</text>
</comment>
<dbReference type="KEGG" id="yet:CH48_1429"/>
<dbReference type="EMBL" id="CGBR01000004">
    <property type="protein sequence ID" value="CFQ55846.1"/>
    <property type="molecule type" value="Genomic_DNA"/>
</dbReference>
<dbReference type="PANTHER" id="PTHR30111:SF1">
    <property type="entry name" value="33 KDA CHAPERONIN"/>
    <property type="match status" value="1"/>
</dbReference>
<keyword evidence="3 6" id="KW-1015">Disulfide bond</keyword>
<dbReference type="Proteomes" id="UP000048841">
    <property type="component" value="Unassembled WGS sequence"/>
</dbReference>
<keyword evidence="4 6" id="KW-0143">Chaperone</keyword>
<dbReference type="GO" id="GO:0005737">
    <property type="term" value="C:cytoplasm"/>
    <property type="evidence" value="ECO:0007669"/>
    <property type="project" value="UniProtKB-SubCell"/>
</dbReference>
<dbReference type="RefSeq" id="WP_005159662.1">
    <property type="nucleotide sequence ID" value="NZ_CAADJK010000001.1"/>
</dbReference>
<dbReference type="GO" id="GO:0051082">
    <property type="term" value="F:unfolded protein binding"/>
    <property type="evidence" value="ECO:0007669"/>
    <property type="project" value="UniProtKB-UniRule"/>
</dbReference>
<dbReference type="PANTHER" id="PTHR30111">
    <property type="entry name" value="33 KDA CHAPERONIN"/>
    <property type="match status" value="1"/>
</dbReference>
<comment type="subcellular location">
    <subcellularLocation>
        <location evidence="6">Cytoplasm</location>
    </subcellularLocation>
</comment>
<accession>A0A0E1NI47</accession>
<dbReference type="SUPFAM" id="SSF118352">
    <property type="entry name" value="HSP33 redox switch-like"/>
    <property type="match status" value="1"/>
</dbReference>
<organism evidence="7 8">
    <name type="scientific">Yersinia enterocolitica</name>
    <dbReference type="NCBI Taxonomy" id="630"/>
    <lineage>
        <taxon>Bacteria</taxon>
        <taxon>Pseudomonadati</taxon>
        <taxon>Pseudomonadota</taxon>
        <taxon>Gammaproteobacteria</taxon>
        <taxon>Enterobacterales</taxon>
        <taxon>Yersiniaceae</taxon>
        <taxon>Yersinia</taxon>
    </lineage>
</organism>
<evidence type="ECO:0000256" key="5">
    <source>
        <dbReference type="ARBA" id="ARBA00023284"/>
    </source>
</evidence>
<dbReference type="GO" id="GO:0042026">
    <property type="term" value="P:protein refolding"/>
    <property type="evidence" value="ECO:0007669"/>
    <property type="project" value="TreeGrafter"/>
</dbReference>
<reference evidence="7 8" key="1">
    <citation type="submission" date="2015-03" db="EMBL/GenBank/DDBJ databases">
        <authorList>
            <person name="Murphy D."/>
        </authorList>
    </citation>
    <scope>NUCLEOTIDE SEQUENCE [LARGE SCALE GENOMIC DNA]</scope>
    <source>
        <strain evidence="7 8">IP26249</strain>
    </source>
</reference>
<sequence length="304" mass="33825">MSNHDQANHDQSNHDQLQRYLFANHAVRGELVSVNETYQQVLANHDYPPAVQKLLGEMLVATSLLTATLKFDGDITVQLQGGEGPLSLAVINGNNQQEMRGVARFKGEISDESTLKEMMGNSGYLVITITPAQGERYQGVVALEGETIAACLENYFMQSEQLPTRLFIRTGDVEGKPAAGGMLLQVLPAQERNEDEFDHLAQLTTTIKAEELFTLPANEVLYRLYHQEEVTLYEPQNVSFRCTCSRERCADALVTLSEDDVKEMLEQDGNIDMNCEYCGTHYLFDAVDIATLKSGNSPSSEQIH</sequence>